<sequence>MKLFDLREEDKTLLILDFFSLFGLSELDDERKSSFLTDLSRLVFEYFMGDKVQNILTSEQLNELMQKYPPSSEENVQALMDEVNKLVPGVEDRYLEALLEVKAHLATEHVITKMKGYKTLMEEEAHPGKKEEYKKLFDDMSAKLQAIHDGKWELLLA</sequence>
<protein>
    <submittedName>
        <fullName evidence="1">Uncharacterized protein</fullName>
    </submittedName>
</protein>
<organism evidence="1 2">
    <name type="scientific">Candidatus Dojkabacteria bacterium</name>
    <dbReference type="NCBI Taxonomy" id="2099670"/>
    <lineage>
        <taxon>Bacteria</taxon>
        <taxon>Candidatus Dojkabacteria</taxon>
    </lineage>
</organism>
<dbReference type="AlphaFoldDB" id="A0A955I229"/>
<evidence type="ECO:0000313" key="1">
    <source>
        <dbReference type="EMBL" id="MCA9376659.1"/>
    </source>
</evidence>
<evidence type="ECO:0000313" key="2">
    <source>
        <dbReference type="Proteomes" id="UP000741282"/>
    </source>
</evidence>
<dbReference type="EMBL" id="JAGQLN010000005">
    <property type="protein sequence ID" value="MCA9376659.1"/>
    <property type="molecule type" value="Genomic_DNA"/>
</dbReference>
<gene>
    <name evidence="1" type="ORF">KC685_01935</name>
</gene>
<reference evidence="1" key="2">
    <citation type="journal article" date="2021" name="Microbiome">
        <title>Successional dynamics and alternative stable states in a saline activated sludge microbial community over 9 years.</title>
        <authorList>
            <person name="Wang Y."/>
            <person name="Ye J."/>
            <person name="Ju F."/>
            <person name="Liu L."/>
            <person name="Boyd J.A."/>
            <person name="Deng Y."/>
            <person name="Parks D.H."/>
            <person name="Jiang X."/>
            <person name="Yin X."/>
            <person name="Woodcroft B.J."/>
            <person name="Tyson G.W."/>
            <person name="Hugenholtz P."/>
            <person name="Polz M.F."/>
            <person name="Zhang T."/>
        </authorList>
    </citation>
    <scope>NUCLEOTIDE SEQUENCE</scope>
    <source>
        <strain evidence="1">HKST-UBA17</strain>
    </source>
</reference>
<accession>A0A955I229</accession>
<comment type="caution">
    <text evidence="1">The sequence shown here is derived from an EMBL/GenBank/DDBJ whole genome shotgun (WGS) entry which is preliminary data.</text>
</comment>
<name>A0A955I229_9BACT</name>
<proteinExistence type="predicted"/>
<reference evidence="1" key="1">
    <citation type="submission" date="2020-04" db="EMBL/GenBank/DDBJ databases">
        <authorList>
            <person name="Zhang T."/>
        </authorList>
    </citation>
    <scope>NUCLEOTIDE SEQUENCE</scope>
    <source>
        <strain evidence="1">HKST-UBA17</strain>
    </source>
</reference>
<dbReference type="Proteomes" id="UP000741282">
    <property type="component" value="Unassembled WGS sequence"/>
</dbReference>